<dbReference type="EMBL" id="LT906441">
    <property type="protein sequence ID" value="SNV34394.1"/>
    <property type="molecule type" value="Genomic_DNA"/>
</dbReference>
<feature type="transmembrane region" description="Helical" evidence="1">
    <location>
        <begin position="192"/>
        <end position="213"/>
    </location>
</feature>
<sequence>MNAVLMWMRRTWMLGIVFIIIQCLTWFRYQEAYRDWSWTISLVQGATMLGSPFIAGVCAYMVHRQWPRTTRRDLAGTGRSHHLVSDMTWAVIAWGWAAQAVFLVIGCVSCVVHHADSSGLTLPWQLLTGPIALGASAWLGTLAACLWDSVMTIPVMVLAVFLAHQMFWDMHLPQLLSPDFATVPMSPMRPNPVHMALSILGNAGILVAAKAGCRWQQSPAGARSHGALATSITGMVALVVSCVLVATHPSADLIFI</sequence>
<accession>A0A239WLA7</accession>
<dbReference type="RefSeq" id="WP_021105429.1">
    <property type="nucleotide sequence ID" value="NZ_JAPJOE010000014.1"/>
</dbReference>
<feature type="transmembrane region" description="Helical" evidence="1">
    <location>
        <begin position="89"/>
        <end position="115"/>
    </location>
</feature>
<dbReference type="KEGG" id="cgrn:4412665_01111"/>
<gene>
    <name evidence="2" type="ORF">SAMEA4412665_01111</name>
</gene>
<feature type="transmembrane region" description="Helical" evidence="1">
    <location>
        <begin position="127"/>
        <end position="146"/>
    </location>
</feature>
<name>A0A239WLA7_9ACTN</name>
<evidence type="ECO:0000313" key="2">
    <source>
        <dbReference type="EMBL" id="SNV34394.1"/>
    </source>
</evidence>
<keyword evidence="1" id="KW-0812">Transmembrane</keyword>
<protein>
    <submittedName>
        <fullName evidence="2">Uncharacterized protein</fullName>
    </submittedName>
</protein>
<dbReference type="AlphaFoldDB" id="A0A239WLA7"/>
<reference evidence="2 3" key="1">
    <citation type="submission" date="2017-06" db="EMBL/GenBank/DDBJ databases">
        <authorList>
            <consortium name="Pathogen Informatics"/>
        </authorList>
    </citation>
    <scope>NUCLEOTIDE SEQUENCE [LARGE SCALE GENOMIC DNA]</scope>
    <source>
        <strain evidence="2 3">NCTC11865</strain>
    </source>
</reference>
<organism evidence="2 3">
    <name type="scientific">Cutibacterium granulosum</name>
    <dbReference type="NCBI Taxonomy" id="33011"/>
    <lineage>
        <taxon>Bacteria</taxon>
        <taxon>Bacillati</taxon>
        <taxon>Actinomycetota</taxon>
        <taxon>Actinomycetes</taxon>
        <taxon>Propionibacteriales</taxon>
        <taxon>Propionibacteriaceae</taxon>
        <taxon>Cutibacterium</taxon>
    </lineage>
</organism>
<feature type="transmembrane region" description="Helical" evidence="1">
    <location>
        <begin position="153"/>
        <end position="172"/>
    </location>
</feature>
<evidence type="ECO:0000313" key="3">
    <source>
        <dbReference type="Proteomes" id="UP000215332"/>
    </source>
</evidence>
<keyword evidence="1" id="KW-1133">Transmembrane helix</keyword>
<dbReference type="Proteomes" id="UP000215332">
    <property type="component" value="Chromosome 1"/>
</dbReference>
<feature type="transmembrane region" description="Helical" evidence="1">
    <location>
        <begin position="225"/>
        <end position="246"/>
    </location>
</feature>
<feature type="transmembrane region" description="Helical" evidence="1">
    <location>
        <begin position="41"/>
        <end position="62"/>
    </location>
</feature>
<proteinExistence type="predicted"/>
<keyword evidence="1" id="KW-0472">Membrane</keyword>
<feature type="transmembrane region" description="Helical" evidence="1">
    <location>
        <begin position="12"/>
        <end position="29"/>
    </location>
</feature>
<evidence type="ECO:0000256" key="1">
    <source>
        <dbReference type="SAM" id="Phobius"/>
    </source>
</evidence>